<keyword evidence="2" id="KW-1185">Reference proteome</keyword>
<protein>
    <submittedName>
        <fullName evidence="1">Uncharacterized protein</fullName>
    </submittedName>
</protein>
<gene>
    <name evidence="1" type="ORF">Hypma_008676</name>
</gene>
<proteinExistence type="predicted"/>
<sequence>MGPRGWQPPKLHYGFIFTTEELAAIAVKRDIVAYVNSSPYPLPNGRFHQPGSTTFQMGEHIKNKLGASSLRTLEWEFVIHVVDPTVNSVREGMSLVSLGCNWTKDRLLPHDEDIKKVLDFFDRPDIHVGWYFDGSRPLWAPL</sequence>
<name>A0A369JZN6_HYPMA</name>
<dbReference type="EMBL" id="LUEZ02000045">
    <property type="protein sequence ID" value="RDB24176.1"/>
    <property type="molecule type" value="Genomic_DNA"/>
</dbReference>
<evidence type="ECO:0000313" key="2">
    <source>
        <dbReference type="Proteomes" id="UP000076154"/>
    </source>
</evidence>
<dbReference type="Proteomes" id="UP000076154">
    <property type="component" value="Unassembled WGS sequence"/>
</dbReference>
<evidence type="ECO:0000313" key="1">
    <source>
        <dbReference type="EMBL" id="RDB24176.1"/>
    </source>
</evidence>
<comment type="caution">
    <text evidence="1">The sequence shown here is derived from an EMBL/GenBank/DDBJ whole genome shotgun (WGS) entry which is preliminary data.</text>
</comment>
<organism evidence="1 2">
    <name type="scientific">Hypsizygus marmoreus</name>
    <name type="common">White beech mushroom</name>
    <name type="synonym">Agaricus marmoreus</name>
    <dbReference type="NCBI Taxonomy" id="39966"/>
    <lineage>
        <taxon>Eukaryota</taxon>
        <taxon>Fungi</taxon>
        <taxon>Dikarya</taxon>
        <taxon>Basidiomycota</taxon>
        <taxon>Agaricomycotina</taxon>
        <taxon>Agaricomycetes</taxon>
        <taxon>Agaricomycetidae</taxon>
        <taxon>Agaricales</taxon>
        <taxon>Tricholomatineae</taxon>
        <taxon>Lyophyllaceae</taxon>
        <taxon>Hypsizygus</taxon>
    </lineage>
</organism>
<accession>A0A369JZN6</accession>
<dbReference type="InParanoid" id="A0A369JZN6"/>
<reference evidence="1" key="1">
    <citation type="submission" date="2018-04" db="EMBL/GenBank/DDBJ databases">
        <title>Whole genome sequencing of Hypsizygus marmoreus.</title>
        <authorList>
            <person name="Choi I.-G."/>
            <person name="Min B."/>
            <person name="Kim J.-G."/>
            <person name="Kim S."/>
            <person name="Oh Y.-L."/>
            <person name="Kong W.-S."/>
            <person name="Park H."/>
            <person name="Jeong J."/>
            <person name="Song E.-S."/>
        </authorList>
    </citation>
    <scope>NUCLEOTIDE SEQUENCE [LARGE SCALE GENOMIC DNA]</scope>
    <source>
        <strain evidence="1">51987-8</strain>
    </source>
</reference>
<dbReference type="AlphaFoldDB" id="A0A369JZN6"/>